<sequence length="334" mass="33820">MFRPNASKPASKPASRVATLLVAGALALTACSSGDTEPAAGTADGKAGGLIAIITPSHDNPFFKAEADAAEAKAKALGYTTTSTSHDDDPNKQSELIDSAITAGAKAIVLDNAGADASIGPIRKAVDAGVKVFLIDREINQTGVATAQIVANNSQGASLVAEEFVKAMGSAGSYVELTGKASDTNAGVRSSAFASVISQYPNLTVAAKETANWDQQEAFTKIETILQKNKGIKGIIAGNDTMALGAVAAVKAAGLGGKVIVAGFDGSPDAVAAIKSGDLLATGLQPAVLIAETAVTQADEVIRTGKATKSEKQSIDCVLINKDNANSYTLFALK</sequence>
<evidence type="ECO:0000256" key="1">
    <source>
        <dbReference type="ARBA" id="ARBA00004196"/>
    </source>
</evidence>
<dbReference type="PANTHER" id="PTHR46847:SF1">
    <property type="entry name" value="D-ALLOSE-BINDING PERIPLASMIC PROTEIN-RELATED"/>
    <property type="match status" value="1"/>
</dbReference>
<organism evidence="5 6">
    <name type="scientific">Plantactinospora mayteni</name>
    <dbReference type="NCBI Taxonomy" id="566021"/>
    <lineage>
        <taxon>Bacteria</taxon>
        <taxon>Bacillati</taxon>
        <taxon>Actinomycetota</taxon>
        <taxon>Actinomycetes</taxon>
        <taxon>Micromonosporales</taxon>
        <taxon>Micromonosporaceae</taxon>
        <taxon>Plantactinospora</taxon>
    </lineage>
</organism>
<dbReference type="PROSITE" id="PS51257">
    <property type="entry name" value="PROKAR_LIPOPROTEIN"/>
    <property type="match status" value="1"/>
</dbReference>
<feature type="domain" description="Periplasmic binding protein" evidence="4">
    <location>
        <begin position="51"/>
        <end position="306"/>
    </location>
</feature>
<keyword evidence="3" id="KW-0732">Signal</keyword>
<dbReference type="Proteomes" id="UP000621500">
    <property type="component" value="Unassembled WGS sequence"/>
</dbReference>
<comment type="subcellular location">
    <subcellularLocation>
        <location evidence="1">Cell envelope</location>
    </subcellularLocation>
</comment>
<evidence type="ECO:0000256" key="3">
    <source>
        <dbReference type="ARBA" id="ARBA00022729"/>
    </source>
</evidence>
<dbReference type="InterPro" id="IPR025997">
    <property type="entry name" value="SBP_2_dom"/>
</dbReference>
<evidence type="ECO:0000313" key="5">
    <source>
        <dbReference type="EMBL" id="GIH00470.1"/>
    </source>
</evidence>
<dbReference type="InterPro" id="IPR028082">
    <property type="entry name" value="Peripla_BP_I"/>
</dbReference>
<dbReference type="Gene3D" id="3.40.50.2300">
    <property type="match status" value="2"/>
</dbReference>
<dbReference type="CDD" id="cd19967">
    <property type="entry name" value="PBP1_TmRBP-like"/>
    <property type="match status" value="1"/>
</dbReference>
<dbReference type="RefSeq" id="WP_203861771.1">
    <property type="nucleotide sequence ID" value="NZ_BAAAZQ010000023.1"/>
</dbReference>
<proteinExistence type="inferred from homology"/>
<protein>
    <submittedName>
        <fullName evidence="5">D-ribose ABC transporter substrate-binding protein</fullName>
    </submittedName>
</protein>
<keyword evidence="6" id="KW-1185">Reference proteome</keyword>
<dbReference type="EMBL" id="BONX01000053">
    <property type="protein sequence ID" value="GIH00470.1"/>
    <property type="molecule type" value="Genomic_DNA"/>
</dbReference>
<accession>A0ABQ4F0N0</accession>
<dbReference type="SUPFAM" id="SSF53822">
    <property type="entry name" value="Periplasmic binding protein-like I"/>
    <property type="match status" value="1"/>
</dbReference>
<comment type="caution">
    <text evidence="5">The sequence shown here is derived from an EMBL/GenBank/DDBJ whole genome shotgun (WGS) entry which is preliminary data.</text>
</comment>
<dbReference type="Pfam" id="PF13407">
    <property type="entry name" value="Peripla_BP_4"/>
    <property type="match status" value="1"/>
</dbReference>
<name>A0ABQ4F0N0_9ACTN</name>
<evidence type="ECO:0000259" key="4">
    <source>
        <dbReference type="Pfam" id="PF13407"/>
    </source>
</evidence>
<reference evidence="5 6" key="1">
    <citation type="submission" date="2021-01" db="EMBL/GenBank/DDBJ databases">
        <title>Whole genome shotgun sequence of Plantactinospora mayteni NBRC 109088.</title>
        <authorList>
            <person name="Komaki H."/>
            <person name="Tamura T."/>
        </authorList>
    </citation>
    <scope>NUCLEOTIDE SEQUENCE [LARGE SCALE GENOMIC DNA]</scope>
    <source>
        <strain evidence="5 6">NBRC 109088</strain>
    </source>
</reference>
<evidence type="ECO:0000256" key="2">
    <source>
        <dbReference type="ARBA" id="ARBA00007639"/>
    </source>
</evidence>
<gene>
    <name evidence="5" type="ORF">Pma05_70420</name>
</gene>
<dbReference type="PANTHER" id="PTHR46847">
    <property type="entry name" value="D-ALLOSE-BINDING PERIPLASMIC PROTEIN-RELATED"/>
    <property type="match status" value="1"/>
</dbReference>
<comment type="similarity">
    <text evidence="2">Belongs to the bacterial solute-binding protein 2 family.</text>
</comment>
<evidence type="ECO:0000313" key="6">
    <source>
        <dbReference type="Proteomes" id="UP000621500"/>
    </source>
</evidence>